<dbReference type="Gene3D" id="3.30.420.80">
    <property type="entry name" value="Ribosomal protein S11"/>
    <property type="match status" value="1"/>
</dbReference>
<evidence type="ECO:0000256" key="7">
    <source>
        <dbReference type="ARBA" id="ARBA00082661"/>
    </source>
</evidence>
<dbReference type="InterPro" id="IPR005484">
    <property type="entry name" value="Ribosomal_uL18_bac/plant/anim"/>
</dbReference>
<dbReference type="CDD" id="cd00432">
    <property type="entry name" value="Ribosomal_L18_L5e"/>
    <property type="match status" value="1"/>
</dbReference>
<protein>
    <recommendedName>
        <fullName evidence="6">Large ribosomal subunit protein uL18m</fullName>
    </recommendedName>
    <alternativeName>
        <fullName evidence="7">39S ribosomal protein L18, mitochondrial</fullName>
    </alternativeName>
</protein>
<reference evidence="8 9" key="1">
    <citation type="journal article" date="2022" name="Nat. Ecol. Evol.">
        <title>A masculinizing supergene underlies an exaggerated male reproductive morph in a spider.</title>
        <authorList>
            <person name="Hendrickx F."/>
            <person name="De Corte Z."/>
            <person name="Sonet G."/>
            <person name="Van Belleghem S.M."/>
            <person name="Kostlbacher S."/>
            <person name="Vangestel C."/>
        </authorList>
    </citation>
    <scope>NUCLEOTIDE SEQUENCE [LARGE SCALE GENOMIC DNA]</scope>
    <source>
        <strain evidence="8">W744_W776</strain>
    </source>
</reference>
<dbReference type="SUPFAM" id="SSF53137">
    <property type="entry name" value="Translational machinery components"/>
    <property type="match status" value="1"/>
</dbReference>
<dbReference type="GO" id="GO:0008097">
    <property type="term" value="F:5S rRNA binding"/>
    <property type="evidence" value="ECO:0007669"/>
    <property type="project" value="TreeGrafter"/>
</dbReference>
<dbReference type="AlphaFoldDB" id="A0AAV6ULU0"/>
<dbReference type="FunFam" id="3.30.420.80:FF:000005">
    <property type="entry name" value="39S ribosomal protein L18, mitochondrial"/>
    <property type="match status" value="1"/>
</dbReference>
<name>A0AAV6ULU0_9ARAC</name>
<keyword evidence="3" id="KW-0689">Ribosomal protein</keyword>
<evidence type="ECO:0000313" key="9">
    <source>
        <dbReference type="Proteomes" id="UP000827092"/>
    </source>
</evidence>
<comment type="subcellular location">
    <subcellularLocation>
        <location evidence="1">Mitochondrion</location>
    </subcellularLocation>
</comment>
<evidence type="ECO:0000256" key="2">
    <source>
        <dbReference type="ARBA" id="ARBA00007116"/>
    </source>
</evidence>
<dbReference type="GO" id="GO:0005743">
    <property type="term" value="C:mitochondrial inner membrane"/>
    <property type="evidence" value="ECO:0007669"/>
    <property type="project" value="UniProtKB-ARBA"/>
</dbReference>
<comment type="caution">
    <text evidence="8">The sequence shown here is derived from an EMBL/GenBank/DDBJ whole genome shotgun (WGS) entry which is preliminary data.</text>
</comment>
<dbReference type="EMBL" id="JAFNEN010000342">
    <property type="protein sequence ID" value="KAG8185226.1"/>
    <property type="molecule type" value="Genomic_DNA"/>
</dbReference>
<organism evidence="8 9">
    <name type="scientific">Oedothorax gibbosus</name>
    <dbReference type="NCBI Taxonomy" id="931172"/>
    <lineage>
        <taxon>Eukaryota</taxon>
        <taxon>Metazoa</taxon>
        <taxon>Ecdysozoa</taxon>
        <taxon>Arthropoda</taxon>
        <taxon>Chelicerata</taxon>
        <taxon>Arachnida</taxon>
        <taxon>Araneae</taxon>
        <taxon>Araneomorphae</taxon>
        <taxon>Entelegynae</taxon>
        <taxon>Araneoidea</taxon>
        <taxon>Linyphiidae</taxon>
        <taxon>Erigoninae</taxon>
        <taxon>Oedothorax</taxon>
    </lineage>
</organism>
<dbReference type="GO" id="GO:1990904">
    <property type="term" value="C:ribonucleoprotein complex"/>
    <property type="evidence" value="ECO:0007669"/>
    <property type="project" value="UniProtKB-KW"/>
</dbReference>
<keyword evidence="5" id="KW-0687">Ribonucleoprotein</keyword>
<sequence>MNFNKLPGLFRTHIRQFNWKYPYPKELQPSPPPKEAINPENLVEIEKPLSDNDKFNREYINRNPRNLEQMLREVKPNGYPIDSPNVVFWNKLHFEKSLKHTSASVKHNSGKTIISASTKEWAIKRHLKSTIDRNALVNVARILAQRCLQSGIYFVSKEFSERELATEKIQIFLKTLEEEGLKTEELRAIRLKNQNYQ</sequence>
<dbReference type="GO" id="GO:0003735">
    <property type="term" value="F:structural constituent of ribosome"/>
    <property type="evidence" value="ECO:0007669"/>
    <property type="project" value="InterPro"/>
</dbReference>
<dbReference type="GO" id="GO:0005840">
    <property type="term" value="C:ribosome"/>
    <property type="evidence" value="ECO:0007669"/>
    <property type="project" value="UniProtKB-KW"/>
</dbReference>
<comment type="similarity">
    <text evidence="2">Belongs to the universal ribosomal protein uL18 family.</text>
</comment>
<dbReference type="GO" id="GO:0006412">
    <property type="term" value="P:translation"/>
    <property type="evidence" value="ECO:0007669"/>
    <property type="project" value="InterPro"/>
</dbReference>
<evidence type="ECO:0000256" key="5">
    <source>
        <dbReference type="ARBA" id="ARBA00023274"/>
    </source>
</evidence>
<accession>A0AAV6ULU0</accession>
<gene>
    <name evidence="8" type="ORF">JTE90_002755</name>
</gene>
<evidence type="ECO:0000313" key="8">
    <source>
        <dbReference type="EMBL" id="KAG8185226.1"/>
    </source>
</evidence>
<dbReference type="InterPro" id="IPR057268">
    <property type="entry name" value="Ribosomal_L18"/>
</dbReference>
<evidence type="ECO:0000256" key="4">
    <source>
        <dbReference type="ARBA" id="ARBA00023128"/>
    </source>
</evidence>
<evidence type="ECO:0000256" key="3">
    <source>
        <dbReference type="ARBA" id="ARBA00022980"/>
    </source>
</evidence>
<dbReference type="PANTHER" id="PTHR12899">
    <property type="entry name" value="39S RIBOSOMAL PROTEIN L18, MITOCHONDRIAL"/>
    <property type="match status" value="1"/>
</dbReference>
<proteinExistence type="inferred from homology"/>
<evidence type="ECO:0000256" key="1">
    <source>
        <dbReference type="ARBA" id="ARBA00004173"/>
    </source>
</evidence>
<dbReference type="InterPro" id="IPR036967">
    <property type="entry name" value="Ribosomal_uS11_sf"/>
</dbReference>
<keyword evidence="9" id="KW-1185">Reference proteome</keyword>
<keyword evidence="4" id="KW-0496">Mitochondrion</keyword>
<dbReference type="Proteomes" id="UP000827092">
    <property type="component" value="Unassembled WGS sequence"/>
</dbReference>
<dbReference type="PANTHER" id="PTHR12899:SF3">
    <property type="entry name" value="LARGE RIBOSOMAL SUBUNIT PROTEIN UL18M"/>
    <property type="match status" value="1"/>
</dbReference>
<evidence type="ECO:0000256" key="6">
    <source>
        <dbReference type="ARBA" id="ARBA00069051"/>
    </source>
</evidence>